<proteinExistence type="predicted"/>
<dbReference type="CDD" id="cd00093">
    <property type="entry name" value="HTH_XRE"/>
    <property type="match status" value="1"/>
</dbReference>
<protein>
    <recommendedName>
        <fullName evidence="1">HTH cro/C1-type domain-containing protein</fullName>
    </recommendedName>
</protein>
<sequence length="248" mass="27711">MSNERLRAALLKNGLTPAQLAERLQVDVKTAERWISGRAPYRKHRFAVATLLGVDETYLWPDALSRTQVLAASESEIISAYPHRWMVTREVWFQHFTRAEESIDMLTMAGLFIAEDSGTVRAFREKAGAGVRIRLLISDPDSEAVALREKEEETGPGVVAARVRNVLALLRPLRGVDGIEFRLHGTCLYASIFRSDDDMIVTPHVYGMGGSNSPVLHLRKIPGGDMVTLYRDSFEKVWSSARSLESSP</sequence>
<evidence type="ECO:0000313" key="3">
    <source>
        <dbReference type="Proteomes" id="UP000321261"/>
    </source>
</evidence>
<dbReference type="Pfam" id="PF19319">
    <property type="entry name" value="DUF5919"/>
    <property type="match status" value="1"/>
</dbReference>
<dbReference type="Proteomes" id="UP000321261">
    <property type="component" value="Unassembled WGS sequence"/>
</dbReference>
<dbReference type="RefSeq" id="WP_147258783.1">
    <property type="nucleotide sequence ID" value="NZ_VIWU01000001.1"/>
</dbReference>
<dbReference type="Gene3D" id="1.10.260.40">
    <property type="entry name" value="lambda repressor-like DNA-binding domains"/>
    <property type="match status" value="1"/>
</dbReference>
<evidence type="ECO:0000259" key="1">
    <source>
        <dbReference type="PROSITE" id="PS50943"/>
    </source>
</evidence>
<dbReference type="SMART" id="SM00530">
    <property type="entry name" value="HTH_XRE"/>
    <property type="match status" value="1"/>
</dbReference>
<dbReference type="GO" id="GO:0003677">
    <property type="term" value="F:DNA binding"/>
    <property type="evidence" value="ECO:0007669"/>
    <property type="project" value="InterPro"/>
</dbReference>
<feature type="domain" description="HTH cro/C1-type" evidence="1">
    <location>
        <begin position="6"/>
        <end position="59"/>
    </location>
</feature>
<accession>A0A561SYU1</accession>
<dbReference type="InterPro" id="IPR045697">
    <property type="entry name" value="DUF5919"/>
</dbReference>
<comment type="caution">
    <text evidence="2">The sequence shown here is derived from an EMBL/GenBank/DDBJ whole genome shotgun (WGS) entry which is preliminary data.</text>
</comment>
<dbReference type="OrthoDB" id="8438314at2"/>
<dbReference type="AlphaFoldDB" id="A0A561SYU1"/>
<organism evidence="2 3">
    <name type="scientific">Pseudonocardia hierapolitana</name>
    <dbReference type="NCBI Taxonomy" id="1128676"/>
    <lineage>
        <taxon>Bacteria</taxon>
        <taxon>Bacillati</taxon>
        <taxon>Actinomycetota</taxon>
        <taxon>Actinomycetes</taxon>
        <taxon>Pseudonocardiales</taxon>
        <taxon>Pseudonocardiaceae</taxon>
        <taxon>Pseudonocardia</taxon>
    </lineage>
</organism>
<dbReference type="InterPro" id="IPR001387">
    <property type="entry name" value="Cro/C1-type_HTH"/>
</dbReference>
<dbReference type="InterPro" id="IPR010982">
    <property type="entry name" value="Lambda_DNA-bd_dom_sf"/>
</dbReference>
<dbReference type="EMBL" id="VIWU01000001">
    <property type="protein sequence ID" value="TWF80038.1"/>
    <property type="molecule type" value="Genomic_DNA"/>
</dbReference>
<gene>
    <name evidence="2" type="ORF">FHX44_115975</name>
</gene>
<keyword evidence="3" id="KW-1185">Reference proteome</keyword>
<reference evidence="2 3" key="1">
    <citation type="submission" date="2019-06" db="EMBL/GenBank/DDBJ databases">
        <title>Sequencing the genomes of 1000 actinobacteria strains.</title>
        <authorList>
            <person name="Klenk H.-P."/>
        </authorList>
    </citation>
    <scope>NUCLEOTIDE SEQUENCE [LARGE SCALE GENOMIC DNA]</scope>
    <source>
        <strain evidence="2 3">DSM 45671</strain>
    </source>
</reference>
<dbReference type="SUPFAM" id="SSF47413">
    <property type="entry name" value="lambda repressor-like DNA-binding domains"/>
    <property type="match status" value="1"/>
</dbReference>
<dbReference type="PROSITE" id="PS50943">
    <property type="entry name" value="HTH_CROC1"/>
    <property type="match status" value="1"/>
</dbReference>
<evidence type="ECO:0000313" key="2">
    <source>
        <dbReference type="EMBL" id="TWF80038.1"/>
    </source>
</evidence>
<name>A0A561SYU1_9PSEU</name>